<dbReference type="eggNOG" id="ENOG502QQDE">
    <property type="taxonomic scope" value="Eukaryota"/>
</dbReference>
<sequence length="349" mass="38309">MTMPPTTLFDALIIGAGPAGLSAATGLARQLHTTAVFNSSVFRNGKTKHMHNVVGWDHCDPADFRAKAREDLLTRYAPTVQFHDFGIESVSKQADGRFEVRDENGGVWRGKKLVLAVGVKDVFPEIEGYVECWGEVIFSFTDLSRHHCLFCDGYEKRGAKSAGVLATDLLDLTPRIMHVGHMAKRLVDNVTIYTNGNNDQASTLQEAIANVDGFNVDSRPFARLEKRETEAEPKIIIHFKDGSQTEEAFLVIIPSSCNLRFWNFWFTDDGSCLVQAHGPKYVLNGPFVEQLGLETIESGEIKVSPMFNETSMPGVFAVGDCATPMKAVTPAMYMGSGAAVAIVMQLQGK</sequence>
<dbReference type="InterPro" id="IPR023753">
    <property type="entry name" value="FAD/NAD-binding_dom"/>
</dbReference>
<dbReference type="PRINTS" id="PR00469">
    <property type="entry name" value="PNDRDTASEII"/>
</dbReference>
<dbReference type="AlphaFoldDB" id="A0A093VFQ2"/>
<organism evidence="5">
    <name type="scientific">Talaromyces marneffei PM1</name>
    <dbReference type="NCBI Taxonomy" id="1077442"/>
    <lineage>
        <taxon>Eukaryota</taxon>
        <taxon>Fungi</taxon>
        <taxon>Dikarya</taxon>
        <taxon>Ascomycota</taxon>
        <taxon>Pezizomycotina</taxon>
        <taxon>Eurotiomycetes</taxon>
        <taxon>Eurotiomycetidae</taxon>
        <taxon>Eurotiales</taxon>
        <taxon>Trichocomaceae</taxon>
        <taxon>Talaromyces</taxon>
        <taxon>Talaromyces sect. Talaromyces</taxon>
    </lineage>
</organism>
<name>A0A093VFQ2_TALMA</name>
<evidence type="ECO:0000313" key="5">
    <source>
        <dbReference type="EMBL" id="KFX45496.1"/>
    </source>
</evidence>
<evidence type="ECO:0000259" key="4">
    <source>
        <dbReference type="Pfam" id="PF07992"/>
    </source>
</evidence>
<dbReference type="PRINTS" id="PR00368">
    <property type="entry name" value="FADPNR"/>
</dbReference>
<evidence type="ECO:0000256" key="2">
    <source>
        <dbReference type="ARBA" id="ARBA00022630"/>
    </source>
</evidence>
<keyword evidence="2" id="KW-0285">Flavoprotein</keyword>
<comment type="similarity">
    <text evidence="1">Belongs to the class-II pyridine nucleotide-disulfide oxidoreductase family.</text>
</comment>
<dbReference type="InterPro" id="IPR036188">
    <property type="entry name" value="FAD/NAD-bd_sf"/>
</dbReference>
<dbReference type="EMBL" id="JPOX01000023">
    <property type="protein sequence ID" value="KFX45496.1"/>
    <property type="molecule type" value="Genomic_DNA"/>
</dbReference>
<protein>
    <submittedName>
        <fullName evidence="5">Thioredoxin reductase</fullName>
    </submittedName>
</protein>
<comment type="caution">
    <text evidence="5">The sequence shown here is derived from an EMBL/GenBank/DDBJ whole genome shotgun (WGS) entry which is preliminary data.</text>
</comment>
<dbReference type="HOGENOM" id="CLU_031864_5_0_1"/>
<reference key="1">
    <citation type="journal article" date="2014" name="PLoS Genet.">
        <title>Signature Gene Expression Reveals Novel Clues to the Molecular Mechanisms of Dimorphic Transition in Penicillium marneffei.</title>
        <authorList>
            <person name="Yang E."/>
            <person name="Wang G."/>
            <person name="Cai J."/>
            <person name="Woo P.C."/>
            <person name="Lau S.K."/>
            <person name="Yuen K.-Y."/>
            <person name="Chow W.-N."/>
            <person name="Lin X."/>
        </authorList>
    </citation>
    <scope>NUCLEOTIDE SEQUENCE [LARGE SCALE GENOMIC DNA]</scope>
    <source>
        <strain>PM1</strain>
    </source>
</reference>
<dbReference type="GO" id="GO:0016491">
    <property type="term" value="F:oxidoreductase activity"/>
    <property type="evidence" value="ECO:0007669"/>
    <property type="project" value="UniProtKB-KW"/>
</dbReference>
<keyword evidence="3" id="KW-0560">Oxidoreductase</keyword>
<evidence type="ECO:0000256" key="1">
    <source>
        <dbReference type="ARBA" id="ARBA00009333"/>
    </source>
</evidence>
<proteinExistence type="inferred from homology"/>
<dbReference type="Pfam" id="PF07992">
    <property type="entry name" value="Pyr_redox_2"/>
    <property type="match status" value="2"/>
</dbReference>
<dbReference type="SUPFAM" id="SSF51905">
    <property type="entry name" value="FAD/NAD(P)-binding domain"/>
    <property type="match status" value="1"/>
</dbReference>
<dbReference type="Gene3D" id="3.50.50.60">
    <property type="entry name" value="FAD/NAD(P)-binding domain"/>
    <property type="match status" value="3"/>
</dbReference>
<reference evidence="5" key="2">
    <citation type="journal article" date="2014" name="PLoS Genet.">
        <title>Signature gene expression reveals novel clues to the molecular mechanisms of dimorphic transition in Penicillium marneffei.</title>
        <authorList>
            <person name="Yang E."/>
            <person name="Wang G."/>
            <person name="Cai J."/>
            <person name="Woo P.C."/>
            <person name="Lau S.K."/>
            <person name="Yuen K.-Y."/>
            <person name="Chow W.-N."/>
            <person name="Lin X."/>
        </authorList>
    </citation>
    <scope>NUCLEOTIDE SEQUENCE</scope>
    <source>
        <strain evidence="5">PM1</strain>
    </source>
</reference>
<dbReference type="InterPro" id="IPR050097">
    <property type="entry name" value="Ferredoxin-NADP_redctase_2"/>
</dbReference>
<accession>A0A093VFQ2</accession>
<evidence type="ECO:0000256" key="3">
    <source>
        <dbReference type="ARBA" id="ARBA00023002"/>
    </source>
</evidence>
<feature type="domain" description="FAD/NAD(P)-binding" evidence="4">
    <location>
        <begin position="10"/>
        <end position="135"/>
    </location>
</feature>
<dbReference type="PANTHER" id="PTHR48105">
    <property type="entry name" value="THIOREDOXIN REDUCTASE 1-RELATED-RELATED"/>
    <property type="match status" value="1"/>
</dbReference>
<dbReference type="GO" id="GO:0097237">
    <property type="term" value="P:cellular response to toxic substance"/>
    <property type="evidence" value="ECO:0007669"/>
    <property type="project" value="UniProtKB-ARBA"/>
</dbReference>
<gene>
    <name evidence="5" type="ORF">GQ26_0231270</name>
</gene>
<feature type="domain" description="FAD/NAD(P)-binding" evidence="4">
    <location>
        <begin position="272"/>
        <end position="335"/>
    </location>
</feature>